<evidence type="ECO:0000313" key="3">
    <source>
        <dbReference type="Proteomes" id="UP000789342"/>
    </source>
</evidence>
<evidence type="ECO:0000313" key="2">
    <source>
        <dbReference type="EMBL" id="CAG8645504.1"/>
    </source>
</evidence>
<proteinExistence type="predicted"/>
<keyword evidence="3" id="KW-1185">Reference proteome</keyword>
<feature type="region of interest" description="Disordered" evidence="1">
    <location>
        <begin position="94"/>
        <end position="118"/>
    </location>
</feature>
<comment type="caution">
    <text evidence="2">The sequence shown here is derived from an EMBL/GenBank/DDBJ whole genome shotgun (WGS) entry which is preliminary data.</text>
</comment>
<evidence type="ECO:0000256" key="1">
    <source>
        <dbReference type="SAM" id="MobiDB-lite"/>
    </source>
</evidence>
<sequence>RSNLLPNFKRVYRFDACPPPVLDQIRDRYRNVRKSELPLIEATKQIVFIDVLIGLLSEEGFDFRQGLDGNHLLVDRIHKRKIFVKVVDEDEEKIGDTEMHGAEEKIGDTEIDDAEKNL</sequence>
<reference evidence="2" key="1">
    <citation type="submission" date="2021-06" db="EMBL/GenBank/DDBJ databases">
        <authorList>
            <person name="Kallberg Y."/>
            <person name="Tangrot J."/>
            <person name="Rosling A."/>
        </authorList>
    </citation>
    <scope>NUCLEOTIDE SEQUENCE</scope>
    <source>
        <strain evidence="2">CL551</strain>
    </source>
</reference>
<feature type="non-terminal residue" evidence="2">
    <location>
        <position position="1"/>
    </location>
</feature>
<protein>
    <submittedName>
        <fullName evidence="2">199_t:CDS:1</fullName>
    </submittedName>
</protein>
<organism evidence="2 3">
    <name type="scientific">Acaulospora morrowiae</name>
    <dbReference type="NCBI Taxonomy" id="94023"/>
    <lineage>
        <taxon>Eukaryota</taxon>
        <taxon>Fungi</taxon>
        <taxon>Fungi incertae sedis</taxon>
        <taxon>Mucoromycota</taxon>
        <taxon>Glomeromycotina</taxon>
        <taxon>Glomeromycetes</taxon>
        <taxon>Diversisporales</taxon>
        <taxon>Acaulosporaceae</taxon>
        <taxon>Acaulospora</taxon>
    </lineage>
</organism>
<dbReference type="EMBL" id="CAJVPV010009823">
    <property type="protein sequence ID" value="CAG8645504.1"/>
    <property type="molecule type" value="Genomic_DNA"/>
</dbReference>
<gene>
    <name evidence="2" type="ORF">AMORRO_LOCUS9715</name>
</gene>
<dbReference type="AlphaFoldDB" id="A0A9N9DS72"/>
<accession>A0A9N9DS72</accession>
<dbReference type="Proteomes" id="UP000789342">
    <property type="component" value="Unassembled WGS sequence"/>
</dbReference>
<dbReference type="OrthoDB" id="2446527at2759"/>
<name>A0A9N9DS72_9GLOM</name>